<dbReference type="RefSeq" id="XP_035457779.2">
    <property type="nucleotide sequence ID" value="XM_035601886.2"/>
</dbReference>
<dbReference type="Proteomes" id="UP000829999">
    <property type="component" value="Chromosome 26"/>
</dbReference>
<dbReference type="Pfam" id="PF13843">
    <property type="entry name" value="DDE_Tnp_1_7"/>
    <property type="match status" value="1"/>
</dbReference>
<evidence type="ECO:0000313" key="3">
    <source>
        <dbReference type="RefSeq" id="XP_035457779.2"/>
    </source>
</evidence>
<accession>A0A9R0ESS2</accession>
<organism evidence="2 3">
    <name type="scientific">Spodoptera frugiperda</name>
    <name type="common">Fall armyworm</name>
    <dbReference type="NCBI Taxonomy" id="7108"/>
    <lineage>
        <taxon>Eukaryota</taxon>
        <taxon>Metazoa</taxon>
        <taxon>Ecdysozoa</taxon>
        <taxon>Arthropoda</taxon>
        <taxon>Hexapoda</taxon>
        <taxon>Insecta</taxon>
        <taxon>Pterygota</taxon>
        <taxon>Neoptera</taxon>
        <taxon>Endopterygota</taxon>
        <taxon>Lepidoptera</taxon>
        <taxon>Glossata</taxon>
        <taxon>Ditrysia</taxon>
        <taxon>Noctuoidea</taxon>
        <taxon>Noctuidae</taxon>
        <taxon>Amphipyrinae</taxon>
        <taxon>Spodoptera</taxon>
    </lineage>
</organism>
<evidence type="ECO:0000259" key="1">
    <source>
        <dbReference type="Pfam" id="PF13843"/>
    </source>
</evidence>
<evidence type="ECO:0000313" key="2">
    <source>
        <dbReference type="Proteomes" id="UP000829999"/>
    </source>
</evidence>
<dbReference type="OrthoDB" id="5876240at2759"/>
<proteinExistence type="predicted"/>
<reference evidence="3" key="1">
    <citation type="submission" date="2025-08" db="UniProtKB">
        <authorList>
            <consortium name="RefSeq"/>
        </authorList>
    </citation>
    <scope>IDENTIFICATION</scope>
    <source>
        <tissue evidence="3">Whole larval tissue</tissue>
    </source>
</reference>
<name>A0A9R0ESS2_SPOFR</name>
<dbReference type="InterPro" id="IPR029526">
    <property type="entry name" value="PGBD"/>
</dbReference>
<dbReference type="AlphaFoldDB" id="A0A9R0ESS2"/>
<dbReference type="GeneID" id="118281309"/>
<dbReference type="PANTHER" id="PTHR46599:SF3">
    <property type="entry name" value="PIGGYBAC TRANSPOSABLE ELEMENT-DERIVED PROTEIN 4"/>
    <property type="match status" value="1"/>
</dbReference>
<keyword evidence="2" id="KW-1185">Reference proteome</keyword>
<gene>
    <name evidence="3" type="primary">LOC118281309</name>
</gene>
<protein>
    <submittedName>
        <fullName evidence="3">PiggyBac transposable element-derived protein 4-like</fullName>
    </submittedName>
</protein>
<sequence length="419" mass="48660">MDQPSTSKQTIEDMLGAMASPRECITVPGEFSLTDRDLFNILDEGTYPEVYDEWIDIIEEEVVTTEVIDTQQAGVEASSIWIPGNPTELNTFLFTGNPGIKQAMSGRQPIDYFNLVFNMDFYTLLLTCTNRNGEIIKRNASGPHARFRRWQPVTIEEFKVFLGLIMLMGVIKLNRLSDYWKKHYLFDLTFTKYMSRNRFFMILRALNVQMEAGNQSLNKVKALIDLFNKTMEDLYYPAREVTIDESMILWTGRLHFRQYLKNKVHKYGIKLYMLAEKHGICMKIHLYAGSQDQVVGGKDHVKKVMRVLMSNYVHKGHSLYVDNYYSSVGMAEEFLNKNTYITGTLQFNRKGNPVQVINARLQPNEACIMHNSNNVTVTKWRDKREISFVSTEHNSEYIQTQNKYGNISFKPKVQVKYNK</sequence>
<dbReference type="PANTHER" id="PTHR46599">
    <property type="entry name" value="PIGGYBAC TRANSPOSABLE ELEMENT-DERIVED PROTEIN 4"/>
    <property type="match status" value="1"/>
</dbReference>
<feature type="domain" description="PiggyBac transposable element-derived protein" evidence="1">
    <location>
        <begin position="109"/>
        <end position="419"/>
    </location>
</feature>